<dbReference type="InterPro" id="IPR029063">
    <property type="entry name" value="SAM-dependent_MTases_sf"/>
</dbReference>
<dbReference type="EMBL" id="QTTT01000001">
    <property type="protein sequence ID" value="REF00181.1"/>
    <property type="molecule type" value="Genomic_DNA"/>
</dbReference>
<evidence type="ECO:0000313" key="6">
    <source>
        <dbReference type="Proteomes" id="UP000256661"/>
    </source>
</evidence>
<feature type="domain" description="Methyltransferase small" evidence="4">
    <location>
        <begin position="16"/>
        <end position="106"/>
    </location>
</feature>
<evidence type="ECO:0000259" key="4">
    <source>
        <dbReference type="Pfam" id="PF05175"/>
    </source>
</evidence>
<dbReference type="NCBIfam" id="TIGR00537">
    <property type="entry name" value="hemK_rel_arch"/>
    <property type="match status" value="1"/>
</dbReference>
<keyword evidence="2 5" id="KW-0808">Transferase</keyword>
<dbReference type="AlphaFoldDB" id="A0A3D9T054"/>
<dbReference type="OrthoDB" id="8746524at2"/>
<dbReference type="Gene3D" id="3.40.50.150">
    <property type="entry name" value="Vaccinia Virus protein VP39"/>
    <property type="match status" value="1"/>
</dbReference>
<protein>
    <submittedName>
        <fullName evidence="5">Release factor glutamine methyltransferase</fullName>
    </submittedName>
</protein>
<reference evidence="5 6" key="1">
    <citation type="submission" date="2018-08" db="EMBL/GenBank/DDBJ databases">
        <title>Sequencing the genomes of 1000 actinobacteria strains.</title>
        <authorList>
            <person name="Klenk H.-P."/>
        </authorList>
    </citation>
    <scope>NUCLEOTIDE SEQUENCE [LARGE SCALE GENOMIC DNA]</scope>
    <source>
        <strain evidence="5 6">DSM 43927</strain>
    </source>
</reference>
<dbReference type="Pfam" id="PF05175">
    <property type="entry name" value="MTS"/>
    <property type="match status" value="1"/>
</dbReference>
<dbReference type="InterPro" id="IPR004557">
    <property type="entry name" value="PrmC-related"/>
</dbReference>
<accession>A0A3D9T054</accession>
<proteinExistence type="predicted"/>
<dbReference type="Proteomes" id="UP000256661">
    <property type="component" value="Unassembled WGS sequence"/>
</dbReference>
<dbReference type="RefSeq" id="WP_116026982.1">
    <property type="nucleotide sequence ID" value="NZ_QTTT01000001.1"/>
</dbReference>
<keyword evidence="6" id="KW-1185">Reference proteome</keyword>
<dbReference type="InterPro" id="IPR007848">
    <property type="entry name" value="Small_mtfrase_dom"/>
</dbReference>
<dbReference type="CDD" id="cd02440">
    <property type="entry name" value="AdoMet_MTases"/>
    <property type="match status" value="1"/>
</dbReference>
<dbReference type="PRINTS" id="PR00507">
    <property type="entry name" value="N12N6MTFRASE"/>
</dbReference>
<keyword evidence="1 5" id="KW-0489">Methyltransferase</keyword>
<dbReference type="GO" id="GO:0008757">
    <property type="term" value="F:S-adenosylmethionine-dependent methyltransferase activity"/>
    <property type="evidence" value="ECO:0007669"/>
    <property type="project" value="TreeGrafter"/>
</dbReference>
<dbReference type="GO" id="GO:0008276">
    <property type="term" value="F:protein methyltransferase activity"/>
    <property type="evidence" value="ECO:0007669"/>
    <property type="project" value="TreeGrafter"/>
</dbReference>
<dbReference type="PANTHER" id="PTHR45875">
    <property type="entry name" value="METHYLTRANSFERASE N6AMT1"/>
    <property type="match status" value="1"/>
</dbReference>
<gene>
    <name evidence="5" type="ORF">DFJ69_5709</name>
</gene>
<keyword evidence="3" id="KW-0949">S-adenosyl-L-methionine</keyword>
<evidence type="ECO:0000256" key="2">
    <source>
        <dbReference type="ARBA" id="ARBA00022679"/>
    </source>
</evidence>
<dbReference type="SUPFAM" id="SSF53335">
    <property type="entry name" value="S-adenosyl-L-methionine-dependent methyltransferases"/>
    <property type="match status" value="1"/>
</dbReference>
<comment type="caution">
    <text evidence="5">The sequence shown here is derived from an EMBL/GenBank/DDBJ whole genome shotgun (WGS) entry which is preliminary data.</text>
</comment>
<dbReference type="PANTHER" id="PTHR45875:SF1">
    <property type="entry name" value="METHYLTRANSFERASE N6AMT1"/>
    <property type="match status" value="1"/>
</dbReference>
<sequence>MLILRPPGVYLPQGDTALLTEALRDAAVPPDARVLDVCTGTGAVALAAALGGTRRVTAVDVSTRAVLAAKVNARLRGLPIRVLRGDLVEPVAGEEFDVITANPPYVPSVNGAPPRHGRARAWDAGPGGRAGLDRLCAAAPPLLAEGGMLLMVQSAMCGVRATLDSLRANGLKAAVIARRREPFGPVLRGRAAVLEARGLIRPGQRHDELVVIRADRTEHGAGA</sequence>
<evidence type="ECO:0000256" key="1">
    <source>
        <dbReference type="ARBA" id="ARBA00022603"/>
    </source>
</evidence>
<dbReference type="InterPro" id="IPR052190">
    <property type="entry name" value="Euk-Arch_PrmC-MTase"/>
</dbReference>
<organism evidence="5 6">
    <name type="scientific">Thermomonospora umbrina</name>
    <dbReference type="NCBI Taxonomy" id="111806"/>
    <lineage>
        <taxon>Bacteria</taxon>
        <taxon>Bacillati</taxon>
        <taxon>Actinomycetota</taxon>
        <taxon>Actinomycetes</taxon>
        <taxon>Streptosporangiales</taxon>
        <taxon>Thermomonosporaceae</taxon>
        <taxon>Thermomonospora</taxon>
    </lineage>
</organism>
<evidence type="ECO:0000256" key="3">
    <source>
        <dbReference type="ARBA" id="ARBA00022691"/>
    </source>
</evidence>
<dbReference type="GO" id="GO:0032259">
    <property type="term" value="P:methylation"/>
    <property type="evidence" value="ECO:0007669"/>
    <property type="project" value="UniProtKB-KW"/>
</dbReference>
<evidence type="ECO:0000313" key="5">
    <source>
        <dbReference type="EMBL" id="REF00181.1"/>
    </source>
</evidence>
<name>A0A3D9T054_9ACTN</name>
<dbReference type="GO" id="GO:0035657">
    <property type="term" value="C:eRF1 methyltransferase complex"/>
    <property type="evidence" value="ECO:0007669"/>
    <property type="project" value="TreeGrafter"/>
</dbReference>